<dbReference type="InterPro" id="IPR027417">
    <property type="entry name" value="P-loop_NTPase"/>
</dbReference>
<dbReference type="PANTHER" id="PTHR32182">
    <property type="entry name" value="DNA REPLICATION AND REPAIR PROTEIN RECF"/>
    <property type="match status" value="1"/>
</dbReference>
<evidence type="ECO:0000313" key="2">
    <source>
        <dbReference type="EMBL" id="MFM1346966.1"/>
    </source>
</evidence>
<name>A0ABW9EY16_9GAMM</name>
<comment type="caution">
    <text evidence="2">The sequence shown here is derived from an EMBL/GenBank/DDBJ whole genome shotgun (WGS) entry which is preliminary data.</text>
</comment>
<dbReference type="Proteomes" id="UP001629523">
    <property type="component" value="Unassembled WGS sequence"/>
</dbReference>
<dbReference type="Gene3D" id="3.40.50.300">
    <property type="entry name" value="P-loop containing nucleotide triphosphate hydrolases"/>
    <property type="match status" value="2"/>
</dbReference>
<proteinExistence type="predicted"/>
<reference evidence="2 3" key="1">
    <citation type="journal article" date="2024" name="Infect. Genet. Evol.">
        <title>Characteristics and comparative genome analysis of Yersinia enterocolitica and related species associated with human infections in Switzerland 2019-2023.</title>
        <authorList>
            <person name="Stevens M.J.A."/>
            <person name="Horlbog J.A."/>
            <person name="Diethelm A."/>
            <person name="Stephan R."/>
            <person name="Nuesch-Inderbinen M."/>
        </authorList>
    </citation>
    <scope>NUCLEOTIDE SEQUENCE [LARGE SCALE GENOMIC DNA]</scope>
    <source>
        <strain evidence="2 3">N20-0302</strain>
    </source>
</reference>
<dbReference type="SUPFAM" id="SSF52540">
    <property type="entry name" value="P-loop containing nucleoside triphosphate hydrolases"/>
    <property type="match status" value="1"/>
</dbReference>
<dbReference type="InterPro" id="IPR003395">
    <property type="entry name" value="RecF/RecN/SMC_N"/>
</dbReference>
<accession>A0ABW9EY16</accession>
<sequence>MSIIKDAEIIPDGFDTWLSDRPLWMQTAAKLMVDKRRLPNNTEINQLAKLCIEEASKVPSNSFDTLKPGMLSQASIRYSLRLKAINDVHGVNAIKNGAALNFGTKNLSVIYGSNGSGKSGYSRLLKEICGSRAKETLHPNVFENNNPPARAKVLFQYNDLDQEIVWTIDNSPIPSLRNIHIFDSKTATVYMSDKNEATYEPSRMRFISSLIKVCDQVSAELNEGQRLLVKKLPSIPPELLSSPASLWLAKLTAKTSQLVIDKECLYTKELDGERIAGEAALAEKDILGRLKIIERERSMVIQIRGKIAPLISKLSDTDISNLIMVHNDSINKRKIATEDAKKVFSNVPLDGVGQGAWMALWEQARLFSETGAYIETKFPNTGEPSLCVLCQQELSSVAKQRLRDFEAFVIGGLEKNAKEAEIKYSNLLKTIPLIPKVDEWITDLGYVKIAESEARRMLLELQTRRTIAETATVKSDVPIFDWKDINTALDSTLERLVIEEKALIALQQNDTRKALEARVVQLKGIQWLNQNRQPIMVEHDRLKSYEALTKALTLTRTNNLTAKKNELSVQELNAGYLERFAQELKALGGSRLPVKAQSFPKGKGVIVFGVALNGSYSHIPANSVLSEGESRIVALSAFLADMTGMNQSTPFIFDDPISSLDQDFEEKVVSRLIELSKERQVIVFTHRLSFLTQIESNVKKIQEQAKLQKTLSAADLHIETLRRLGAYSGLAVPLNIRNSKPKAALNHLQNESLKHLRNLHDDLDIDQYDNLSKSICSDFRIVMERCVESILLNDVLQRFRRDIQTKGRIGSLAKIQIADCLFFDDLMTRYSVFEHSQSDEFPAEPVELDDLESDVKSLISWIEGFEGRAVN</sequence>
<dbReference type="RefSeq" id="WP_338626619.1">
    <property type="nucleotide sequence ID" value="NZ_JBBEST010000003.1"/>
</dbReference>
<dbReference type="Pfam" id="PF02463">
    <property type="entry name" value="SMC_N"/>
    <property type="match status" value="1"/>
</dbReference>
<feature type="domain" description="RecF/RecN/SMC N-terminal" evidence="1">
    <location>
        <begin position="101"/>
        <end position="705"/>
    </location>
</feature>
<evidence type="ECO:0000313" key="3">
    <source>
        <dbReference type="Proteomes" id="UP001629523"/>
    </source>
</evidence>
<evidence type="ECO:0000259" key="1">
    <source>
        <dbReference type="Pfam" id="PF02463"/>
    </source>
</evidence>
<gene>
    <name evidence="2" type="ORF">WFP14_10385</name>
</gene>
<keyword evidence="3" id="KW-1185">Reference proteome</keyword>
<dbReference type="EMBL" id="JBBEST010000003">
    <property type="protein sequence ID" value="MFM1346966.1"/>
    <property type="molecule type" value="Genomic_DNA"/>
</dbReference>
<organism evidence="2 3">
    <name type="scientific">Yersinia proxima</name>
    <dbReference type="NCBI Taxonomy" id="2890316"/>
    <lineage>
        <taxon>Bacteria</taxon>
        <taxon>Pseudomonadati</taxon>
        <taxon>Pseudomonadota</taxon>
        <taxon>Gammaproteobacteria</taxon>
        <taxon>Enterobacterales</taxon>
        <taxon>Yersiniaceae</taxon>
        <taxon>Yersinia</taxon>
    </lineage>
</organism>
<dbReference type="PANTHER" id="PTHR32182:SF22">
    <property type="entry name" value="ATP-DEPENDENT ENDONUCLEASE, OLD FAMILY-RELATED"/>
    <property type="match status" value="1"/>
</dbReference>
<protein>
    <submittedName>
        <fullName evidence="2">AAA family ATPase</fullName>
    </submittedName>
</protein>